<evidence type="ECO:0000313" key="2">
    <source>
        <dbReference type="EMBL" id="KAK4775218.1"/>
    </source>
</evidence>
<evidence type="ECO:0000256" key="1">
    <source>
        <dbReference type="SAM" id="MobiDB-lite"/>
    </source>
</evidence>
<sequence>MPLNRGSAPPPMIAKMGPYTVFITPPPTPQSPPRAAIDPPVQPPPQQFRKAVQAVSILGFFKDAATKVQSAHSSLDAHLARLLGLDKSKYHWVLEDYCEIKKTMLMAGQGKCKKWASKGMHAQCDVAGENGYILIIHFGQYVASDPDPVHLTIVYMSHNLRMDEGFLYFCQKDKKM</sequence>
<accession>A0AAN7QTR9</accession>
<dbReference type="PANTHER" id="PTHR37376">
    <property type="entry name" value="EXPRESSED PROTEIN"/>
    <property type="match status" value="1"/>
</dbReference>
<comment type="caution">
    <text evidence="2">The sequence shown here is derived from an EMBL/GenBank/DDBJ whole genome shotgun (WGS) entry which is preliminary data.</text>
</comment>
<dbReference type="Proteomes" id="UP001346149">
    <property type="component" value="Unassembled WGS sequence"/>
</dbReference>
<dbReference type="AlphaFoldDB" id="A0AAN7QTR9"/>
<keyword evidence="3" id="KW-1185">Reference proteome</keyword>
<dbReference type="PANTHER" id="PTHR37376:SF1">
    <property type="entry name" value="EXPRESSED PROTEIN"/>
    <property type="match status" value="1"/>
</dbReference>
<name>A0AAN7QTR9_TRANT</name>
<feature type="region of interest" description="Disordered" evidence="1">
    <location>
        <begin position="24"/>
        <end position="45"/>
    </location>
</feature>
<gene>
    <name evidence="2" type="ORF">SAY86_010153</name>
</gene>
<reference evidence="2 3" key="1">
    <citation type="journal article" date="2023" name="Hortic Res">
        <title>Pangenome of water caltrop reveals structural variations and asymmetric subgenome divergence after allopolyploidization.</title>
        <authorList>
            <person name="Zhang X."/>
            <person name="Chen Y."/>
            <person name="Wang L."/>
            <person name="Yuan Y."/>
            <person name="Fang M."/>
            <person name="Shi L."/>
            <person name="Lu R."/>
            <person name="Comes H.P."/>
            <person name="Ma Y."/>
            <person name="Chen Y."/>
            <person name="Huang G."/>
            <person name="Zhou Y."/>
            <person name="Zheng Z."/>
            <person name="Qiu Y."/>
        </authorList>
    </citation>
    <scope>NUCLEOTIDE SEQUENCE [LARGE SCALE GENOMIC DNA]</scope>
    <source>
        <strain evidence="2">F231</strain>
    </source>
</reference>
<organism evidence="2 3">
    <name type="scientific">Trapa natans</name>
    <name type="common">Water chestnut</name>
    <dbReference type="NCBI Taxonomy" id="22666"/>
    <lineage>
        <taxon>Eukaryota</taxon>
        <taxon>Viridiplantae</taxon>
        <taxon>Streptophyta</taxon>
        <taxon>Embryophyta</taxon>
        <taxon>Tracheophyta</taxon>
        <taxon>Spermatophyta</taxon>
        <taxon>Magnoliopsida</taxon>
        <taxon>eudicotyledons</taxon>
        <taxon>Gunneridae</taxon>
        <taxon>Pentapetalae</taxon>
        <taxon>rosids</taxon>
        <taxon>malvids</taxon>
        <taxon>Myrtales</taxon>
        <taxon>Lythraceae</taxon>
        <taxon>Trapa</taxon>
    </lineage>
</organism>
<proteinExistence type="predicted"/>
<evidence type="ECO:0000313" key="3">
    <source>
        <dbReference type="Proteomes" id="UP001346149"/>
    </source>
</evidence>
<dbReference type="EMBL" id="JAXQNO010000019">
    <property type="protein sequence ID" value="KAK4775218.1"/>
    <property type="molecule type" value="Genomic_DNA"/>
</dbReference>
<protein>
    <submittedName>
        <fullName evidence="2">Uncharacterized protein</fullName>
    </submittedName>
</protein>